<protein>
    <recommendedName>
        <fullName evidence="5">C-type lysozyme inhibitor domain-containing protein</fullName>
    </recommendedName>
</protein>
<keyword evidence="4" id="KW-1185">Reference proteome</keyword>
<evidence type="ECO:0000313" key="3">
    <source>
        <dbReference type="EMBL" id="OWW18204.1"/>
    </source>
</evidence>
<evidence type="ECO:0008006" key="5">
    <source>
        <dbReference type="Google" id="ProtNLM"/>
    </source>
</evidence>
<evidence type="ECO:0000256" key="2">
    <source>
        <dbReference type="SAM" id="SignalP"/>
    </source>
</evidence>
<dbReference type="Proteomes" id="UP000197535">
    <property type="component" value="Unassembled WGS sequence"/>
</dbReference>
<comment type="caution">
    <text evidence="3">The sequence shown here is derived from an EMBL/GenBank/DDBJ whole genome shotgun (WGS) entry which is preliminary data.</text>
</comment>
<dbReference type="AlphaFoldDB" id="A0A254T6A8"/>
<accession>A0A254T6A8</accession>
<gene>
    <name evidence="3" type="ORF">AYR66_02305</name>
</gene>
<name>A0A254T6A8_9BURK</name>
<sequence>MKLFTAFALLIAGLSAGIPPAMANAPAPGETAKKASAKKATAARKDAQDDDQPDVTGLKATAFNCELGNKITIYSDAANDQQIALQWDKRMHRMHRVGTTTGAHRFENAQNGLVWIGIPAKGMLLDSKKGKQLANECKSPEQAAHKVAEG</sequence>
<feature type="chain" id="PRO_5013033135" description="C-type lysozyme inhibitor domain-containing protein" evidence="2">
    <location>
        <begin position="24"/>
        <end position="150"/>
    </location>
</feature>
<feature type="signal peptide" evidence="2">
    <location>
        <begin position="1"/>
        <end position="23"/>
    </location>
</feature>
<evidence type="ECO:0000256" key="1">
    <source>
        <dbReference type="SAM" id="MobiDB-lite"/>
    </source>
</evidence>
<reference evidence="3 4" key="1">
    <citation type="submission" date="2016-02" db="EMBL/GenBank/DDBJ databases">
        <authorList>
            <person name="Wen L."/>
            <person name="He K."/>
            <person name="Yang H."/>
        </authorList>
    </citation>
    <scope>NUCLEOTIDE SEQUENCE [LARGE SCALE GENOMIC DNA]</scope>
    <source>
        <strain evidence="3 4">TSA40</strain>
    </source>
</reference>
<keyword evidence="2" id="KW-0732">Signal</keyword>
<dbReference type="Gene3D" id="2.40.128.200">
    <property type="match status" value="1"/>
</dbReference>
<organism evidence="3 4">
    <name type="scientific">Noviherbaspirillum denitrificans</name>
    <dbReference type="NCBI Taxonomy" id="1968433"/>
    <lineage>
        <taxon>Bacteria</taxon>
        <taxon>Pseudomonadati</taxon>
        <taxon>Pseudomonadota</taxon>
        <taxon>Betaproteobacteria</taxon>
        <taxon>Burkholderiales</taxon>
        <taxon>Oxalobacteraceae</taxon>
        <taxon>Noviherbaspirillum</taxon>
    </lineage>
</organism>
<proteinExistence type="predicted"/>
<dbReference type="RefSeq" id="WP_088710648.1">
    <property type="nucleotide sequence ID" value="NZ_LSTO01000017.1"/>
</dbReference>
<evidence type="ECO:0000313" key="4">
    <source>
        <dbReference type="Proteomes" id="UP000197535"/>
    </source>
</evidence>
<feature type="region of interest" description="Disordered" evidence="1">
    <location>
        <begin position="25"/>
        <end position="55"/>
    </location>
</feature>
<dbReference type="InterPro" id="IPR036328">
    <property type="entry name" value="MliC_sf"/>
</dbReference>
<dbReference type="EMBL" id="LSTO01000017">
    <property type="protein sequence ID" value="OWW18204.1"/>
    <property type="molecule type" value="Genomic_DNA"/>
</dbReference>
<dbReference type="OrthoDB" id="5297272at2"/>